<reference evidence="2 3" key="1">
    <citation type="submission" date="2018-06" db="EMBL/GenBank/DDBJ databases">
        <title>Genomic Encyclopedia of Archaeal and Bacterial Type Strains, Phase II (KMG-II): from individual species to whole genera.</title>
        <authorList>
            <person name="Goeker M."/>
        </authorList>
    </citation>
    <scope>NUCLEOTIDE SEQUENCE [LARGE SCALE GENOMIC DNA]</scope>
    <source>
        <strain evidence="2 3">DSM 17205</strain>
    </source>
</reference>
<sequence>MKNIGHYFLIALGGASAILSIYELLDTENYLTPICGIIVGLGLIKTSLDKMKLKKELVKK</sequence>
<keyword evidence="3" id="KW-1185">Reference proteome</keyword>
<gene>
    <name evidence="2" type="ORF">LX97_00420</name>
</gene>
<keyword evidence="1" id="KW-0812">Transmembrane</keyword>
<proteinExistence type="predicted"/>
<feature type="transmembrane region" description="Helical" evidence="1">
    <location>
        <begin position="7"/>
        <end position="24"/>
    </location>
</feature>
<evidence type="ECO:0000313" key="3">
    <source>
        <dbReference type="Proteomes" id="UP000248584"/>
    </source>
</evidence>
<comment type="caution">
    <text evidence="2">The sequence shown here is derived from an EMBL/GenBank/DDBJ whole genome shotgun (WGS) entry which is preliminary data.</text>
</comment>
<evidence type="ECO:0000256" key="1">
    <source>
        <dbReference type="SAM" id="Phobius"/>
    </source>
</evidence>
<protein>
    <submittedName>
        <fullName evidence="2">Uncharacterized protein</fullName>
    </submittedName>
</protein>
<evidence type="ECO:0000313" key="2">
    <source>
        <dbReference type="EMBL" id="PZX43420.1"/>
    </source>
</evidence>
<accession>A0ABX5Q076</accession>
<name>A0ABX5Q076_9FLAO</name>
<keyword evidence="1" id="KW-1133">Transmembrane helix</keyword>
<organism evidence="2 3">
    <name type="scientific">Nonlabens dokdonensis</name>
    <dbReference type="NCBI Taxonomy" id="328515"/>
    <lineage>
        <taxon>Bacteria</taxon>
        <taxon>Pseudomonadati</taxon>
        <taxon>Bacteroidota</taxon>
        <taxon>Flavobacteriia</taxon>
        <taxon>Flavobacteriales</taxon>
        <taxon>Flavobacteriaceae</taxon>
        <taxon>Nonlabens</taxon>
    </lineage>
</organism>
<keyword evidence="1" id="KW-0472">Membrane</keyword>
<dbReference type="RefSeq" id="WP_015361233.1">
    <property type="nucleotide sequence ID" value="NZ_QKZR01000001.1"/>
</dbReference>
<dbReference type="EMBL" id="QKZR01000001">
    <property type="protein sequence ID" value="PZX43420.1"/>
    <property type="molecule type" value="Genomic_DNA"/>
</dbReference>
<feature type="transmembrane region" description="Helical" evidence="1">
    <location>
        <begin position="30"/>
        <end position="48"/>
    </location>
</feature>
<dbReference type="Proteomes" id="UP000248584">
    <property type="component" value="Unassembled WGS sequence"/>
</dbReference>